<dbReference type="Proteomes" id="UP000288805">
    <property type="component" value="Unassembled WGS sequence"/>
</dbReference>
<gene>
    <name evidence="2" type="ORF">CK203_089146</name>
</gene>
<proteinExistence type="predicted"/>
<accession>A0A438DU35</accession>
<organism evidence="2 3">
    <name type="scientific">Vitis vinifera</name>
    <name type="common">Grape</name>
    <dbReference type="NCBI Taxonomy" id="29760"/>
    <lineage>
        <taxon>Eukaryota</taxon>
        <taxon>Viridiplantae</taxon>
        <taxon>Streptophyta</taxon>
        <taxon>Embryophyta</taxon>
        <taxon>Tracheophyta</taxon>
        <taxon>Spermatophyta</taxon>
        <taxon>Magnoliopsida</taxon>
        <taxon>eudicotyledons</taxon>
        <taxon>Gunneridae</taxon>
        <taxon>Pentapetalae</taxon>
        <taxon>rosids</taxon>
        <taxon>Vitales</taxon>
        <taxon>Vitaceae</taxon>
        <taxon>Viteae</taxon>
        <taxon>Vitis</taxon>
    </lineage>
</organism>
<evidence type="ECO:0000313" key="2">
    <source>
        <dbReference type="EMBL" id="RVW39009.1"/>
    </source>
</evidence>
<comment type="caution">
    <text evidence="2">The sequence shown here is derived from an EMBL/GenBank/DDBJ whole genome shotgun (WGS) entry which is preliminary data.</text>
</comment>
<evidence type="ECO:0000256" key="1">
    <source>
        <dbReference type="SAM" id="MobiDB-lite"/>
    </source>
</evidence>
<evidence type="ECO:0000313" key="3">
    <source>
        <dbReference type="Proteomes" id="UP000288805"/>
    </source>
</evidence>
<name>A0A438DU35_VITVI</name>
<dbReference type="AlphaFoldDB" id="A0A438DU35"/>
<protein>
    <recommendedName>
        <fullName evidence="4">DUF4283 domain-containing protein</fullName>
    </recommendedName>
</protein>
<reference evidence="2 3" key="1">
    <citation type="journal article" date="2018" name="PLoS Genet.">
        <title>Population sequencing reveals clonal diversity and ancestral inbreeding in the grapevine cultivar Chardonnay.</title>
        <authorList>
            <person name="Roach M.J."/>
            <person name="Johnson D.L."/>
            <person name="Bohlmann J."/>
            <person name="van Vuuren H.J."/>
            <person name="Jones S.J."/>
            <person name="Pretorius I.S."/>
            <person name="Schmidt S.A."/>
            <person name="Borneman A.R."/>
        </authorList>
    </citation>
    <scope>NUCLEOTIDE SEQUENCE [LARGE SCALE GENOMIC DNA]</scope>
    <source>
        <strain evidence="3">cv. Chardonnay</strain>
        <tissue evidence="2">Leaf</tissue>
    </source>
</reference>
<evidence type="ECO:0008006" key="4">
    <source>
        <dbReference type="Google" id="ProtNLM"/>
    </source>
</evidence>
<sequence>MEERERKRVRERESESVGGEGEWLRAGEYEEKDFRLGSRKLVKGSSFRVESKSFEVEVEEKKGRLQAIIVERKRGISSWVNLGPESLGFFLDGLRFCIEDMSAGKWERSWKENGSSYSLGKLGRAKLERGKVLLEFELVVEAKKALSHGRISVGGFSCAWRDGSPETGCLVEGEKRHKVWVDTQTKKLEELQWARILVKVNGEELPNVVEICVEEVCY</sequence>
<dbReference type="EMBL" id="QGNW01001496">
    <property type="protein sequence ID" value="RVW39009.1"/>
    <property type="molecule type" value="Genomic_DNA"/>
</dbReference>
<feature type="region of interest" description="Disordered" evidence="1">
    <location>
        <begin position="1"/>
        <end position="20"/>
    </location>
</feature>
<feature type="compositionally biased region" description="Basic and acidic residues" evidence="1">
    <location>
        <begin position="1"/>
        <end position="15"/>
    </location>
</feature>